<evidence type="ECO:0000256" key="1">
    <source>
        <dbReference type="SAM" id="MobiDB-lite"/>
    </source>
</evidence>
<evidence type="ECO:0008006" key="5">
    <source>
        <dbReference type="Google" id="ProtNLM"/>
    </source>
</evidence>
<reference evidence="4" key="1">
    <citation type="submission" date="2014-11" db="EMBL/GenBank/DDBJ databases">
        <title>Hymenobacter sp. DG25B genome submission.</title>
        <authorList>
            <person name="Jung H.-Y."/>
            <person name="Kim M.K."/>
            <person name="Srinivasan S."/>
            <person name="Lim S."/>
        </authorList>
    </citation>
    <scope>NUCLEOTIDE SEQUENCE [LARGE SCALE GENOMIC DNA]</scope>
    <source>
        <strain evidence="4">DY59</strain>
    </source>
</reference>
<dbReference type="EMBL" id="CP010028">
    <property type="protein sequence ID" value="AIZ43925.1"/>
    <property type="molecule type" value="Genomic_DNA"/>
</dbReference>
<name>A0A0A7KCV2_9DEIO</name>
<evidence type="ECO:0000313" key="3">
    <source>
        <dbReference type="EMBL" id="AIZ43925.1"/>
    </source>
</evidence>
<dbReference type="Proteomes" id="UP000030634">
    <property type="component" value="Chromosome"/>
</dbReference>
<organism evidence="3 4">
    <name type="scientific">Deinococcus radiopugnans</name>
    <dbReference type="NCBI Taxonomy" id="57497"/>
    <lineage>
        <taxon>Bacteria</taxon>
        <taxon>Thermotogati</taxon>
        <taxon>Deinococcota</taxon>
        <taxon>Deinococci</taxon>
        <taxon>Deinococcales</taxon>
        <taxon>Deinococcaceae</taxon>
        <taxon>Deinococcus</taxon>
    </lineage>
</organism>
<dbReference type="HOGENOM" id="CLU_385762_0_0_0"/>
<feature type="compositionally biased region" description="Low complexity" evidence="1">
    <location>
        <begin position="236"/>
        <end position="256"/>
    </location>
</feature>
<dbReference type="RefSeq" id="WP_039681561.1">
    <property type="nucleotide sequence ID" value="NZ_CP010028.1"/>
</dbReference>
<keyword evidence="2" id="KW-0732">Signal</keyword>
<dbReference type="AlphaFoldDB" id="A0A0A7KCV2"/>
<accession>A0A0A7KCV2</accession>
<proteinExistence type="predicted"/>
<feature type="chain" id="PRO_5002030525" description="DUF11 domain-containing protein" evidence="2">
    <location>
        <begin position="22"/>
        <end position="716"/>
    </location>
</feature>
<sequence length="716" mass="73015">MKVNPKFLTLMVALAAGTAAAAGTPSGTVITNTATATFTDPTTNAPATTVNSNTVSTTVLPKPDFDIVYVNGTDGTTATTDPLPTGYQGNILPGAVLETAYKVVNLGNVDNYVVQLAANTNGSPSAPTSVKYYLDANNDGLLGAAERAAGPVTQVTVRVDKLETQQDEGVVSIIQVIEVPANAAAGGKYAASPQGTADVYTAGVIAPKTEAASDLQYSRAVIYTPSIFNGVIDGDPTTPGQQPPATTVTPPGSPTTVPGYVDPTRPGTNIVAVNLDNQIAYPKADANSTADTVVFINSLTNGGSLTDIVRLFPTDTTGPGGISLATPSAGGIFTLPNGVIVSFTDTNGNALPVDANGYPLLTVAPGQTLGYRTVVTYPDFDSDPANNPGPVVIIVGADSGNDGDALSDDASTNTVFPPQLQFGDATSALGTTPTPNPVQSVVPGAAAGTAPGTSTDSSAVFPMDLANLGAYSDSYTLKGTVVVPVIAADSTVSNTTVNVRYFSDNNGQPGTELPFTTNPDGTRSYTTGTAIADTELKVFAVVDIPANAQATTVNGVTTNLVVQQTAKAVYSTIVREDNNNEIAVGQPNDKGVVLSKSEPASALPGAPLSYTITAKNNYNAVLRNFYVTESNTNPSTNVFTWTTFSSVTATKTFTAGAVLYRFNGGTWQTSAVPTVAASAVTSVDVGVDTNGNGTVDANDAFPAQGGLTLTFQVIVK</sequence>
<gene>
    <name evidence="3" type="ORF">QR90_00405</name>
</gene>
<feature type="region of interest" description="Disordered" evidence="1">
    <location>
        <begin position="233"/>
        <end position="256"/>
    </location>
</feature>
<feature type="signal peptide" evidence="2">
    <location>
        <begin position="1"/>
        <end position="21"/>
    </location>
</feature>
<protein>
    <recommendedName>
        <fullName evidence="5">DUF11 domain-containing protein</fullName>
    </recommendedName>
</protein>
<dbReference type="KEGG" id="dsw:QR90_00405"/>
<dbReference type="STRING" id="1182571.QR90_00405"/>
<evidence type="ECO:0000256" key="2">
    <source>
        <dbReference type="SAM" id="SignalP"/>
    </source>
</evidence>
<evidence type="ECO:0000313" key="4">
    <source>
        <dbReference type="Proteomes" id="UP000030634"/>
    </source>
</evidence>